<dbReference type="SUPFAM" id="SSF56112">
    <property type="entry name" value="Protein kinase-like (PK-like)"/>
    <property type="match status" value="1"/>
</dbReference>
<dbReference type="InterPro" id="IPR051681">
    <property type="entry name" value="Ser/Thr_Kinases-Pseudokinases"/>
</dbReference>
<dbReference type="Proteomes" id="UP000594364">
    <property type="component" value="Chromosome 2"/>
</dbReference>
<dbReference type="GO" id="GO:0004674">
    <property type="term" value="F:protein serine/threonine kinase activity"/>
    <property type="evidence" value="ECO:0007669"/>
    <property type="project" value="TreeGrafter"/>
</dbReference>
<name>A0A7S9KQB5_EPIFF</name>
<dbReference type="GO" id="GO:0005524">
    <property type="term" value="F:ATP binding"/>
    <property type="evidence" value="ECO:0007669"/>
    <property type="project" value="InterPro"/>
</dbReference>
<protein>
    <recommendedName>
        <fullName evidence="1">Protein kinase domain-containing protein</fullName>
    </recommendedName>
</protein>
<dbReference type="Pfam" id="PF00069">
    <property type="entry name" value="Pkinase"/>
    <property type="match status" value="1"/>
</dbReference>
<dbReference type="EMBL" id="CP031386">
    <property type="protein sequence ID" value="QPG97861.1"/>
    <property type="molecule type" value="Genomic_DNA"/>
</dbReference>
<proteinExistence type="predicted"/>
<evidence type="ECO:0000313" key="2">
    <source>
        <dbReference type="EMBL" id="QPG97861.1"/>
    </source>
</evidence>
<dbReference type="InterPro" id="IPR000719">
    <property type="entry name" value="Prot_kinase_dom"/>
</dbReference>
<dbReference type="PANTHER" id="PTHR44329:SF214">
    <property type="entry name" value="PROTEIN KINASE DOMAIN-CONTAINING PROTEIN"/>
    <property type="match status" value="1"/>
</dbReference>
<feature type="domain" description="Protein kinase" evidence="1">
    <location>
        <begin position="10"/>
        <end position="278"/>
    </location>
</feature>
<dbReference type="PANTHER" id="PTHR44329">
    <property type="entry name" value="SERINE/THREONINE-PROTEIN KINASE TNNI3K-RELATED"/>
    <property type="match status" value="1"/>
</dbReference>
<dbReference type="OrthoDB" id="4062651at2759"/>
<keyword evidence="3" id="KW-1185">Reference proteome</keyword>
<organism evidence="2 3">
    <name type="scientific">Epichloe festucae (strain Fl1)</name>
    <dbReference type="NCBI Taxonomy" id="877507"/>
    <lineage>
        <taxon>Eukaryota</taxon>
        <taxon>Fungi</taxon>
        <taxon>Dikarya</taxon>
        <taxon>Ascomycota</taxon>
        <taxon>Pezizomycotina</taxon>
        <taxon>Sordariomycetes</taxon>
        <taxon>Hypocreomycetidae</taxon>
        <taxon>Hypocreales</taxon>
        <taxon>Clavicipitaceae</taxon>
        <taxon>Epichloe</taxon>
    </lineage>
</organism>
<accession>A0A7S9KQB5</accession>
<gene>
    <name evidence="2" type="ORF">C2857_006949</name>
</gene>
<dbReference type="SMART" id="SM00220">
    <property type="entry name" value="S_TKc"/>
    <property type="match status" value="1"/>
</dbReference>
<dbReference type="AlphaFoldDB" id="A0A7S9KQB5"/>
<evidence type="ECO:0000313" key="3">
    <source>
        <dbReference type="Proteomes" id="UP000594364"/>
    </source>
</evidence>
<dbReference type="InterPro" id="IPR011009">
    <property type="entry name" value="Kinase-like_dom_sf"/>
</dbReference>
<dbReference type="PROSITE" id="PS50011">
    <property type="entry name" value="PROTEIN_KINASE_DOM"/>
    <property type="match status" value="1"/>
</dbReference>
<sequence length="303" mass="33806">MLFEELPGSLDKCRFVSKGATGWVFEAAPGIAIKYFVRGRLDEFQVENETYDLIERNHPPPLFIPSFLRLPGLNFMQLMVDSLDARLQRNQRRDLQKHVCLEVLRLEPTPKIEQWAAELSGALAWLESLGLVQGDLRPANLLLDNDDHLKLADFDSSCKIGAENLGLAPPWSRVLGKEGGKSYGTYGLYGAQSEQFAFGSILYNLTRGFEPYDDKGSEAIGLWHNMVFPELSGSRLDALTLRCWRGDFATLADLAKDVAVLEGAKRASTAIATDDGYMSKMKRCCQKLLHDKFTDLDVGTPAK</sequence>
<evidence type="ECO:0000259" key="1">
    <source>
        <dbReference type="PROSITE" id="PS50011"/>
    </source>
</evidence>
<reference evidence="2 3" key="1">
    <citation type="journal article" date="2018" name="PLoS Genet.">
        <title>Repeat elements organise 3D genome structure and mediate transcription in the filamentous fungus Epichloe festucae.</title>
        <authorList>
            <person name="Winter D.J."/>
            <person name="Ganley A.R.D."/>
            <person name="Young C.A."/>
            <person name="Liachko I."/>
            <person name="Schardl C.L."/>
            <person name="Dupont P.Y."/>
            <person name="Berry D."/>
            <person name="Ram A."/>
            <person name="Scott B."/>
            <person name="Cox M.P."/>
        </authorList>
    </citation>
    <scope>NUCLEOTIDE SEQUENCE [LARGE SCALE GENOMIC DNA]</scope>
    <source>
        <strain evidence="2 3">Fl1</strain>
    </source>
</reference>
<dbReference type="Gene3D" id="1.10.510.10">
    <property type="entry name" value="Transferase(Phosphotransferase) domain 1"/>
    <property type="match status" value="1"/>
</dbReference>